<feature type="region of interest" description="Disordered" evidence="1">
    <location>
        <begin position="251"/>
        <end position="275"/>
    </location>
</feature>
<dbReference type="Gene3D" id="3.40.50.150">
    <property type="entry name" value="Vaccinia Virus protein VP39"/>
    <property type="match status" value="1"/>
</dbReference>
<evidence type="ECO:0000313" key="2">
    <source>
        <dbReference type="EMBL" id="MFC6866660.1"/>
    </source>
</evidence>
<proteinExistence type="predicted"/>
<dbReference type="EC" id="2.1.1.-" evidence="2"/>
<gene>
    <name evidence="2" type="ORF">ACFQGD_05825</name>
</gene>
<dbReference type="PIRSF" id="PIRSF017393">
    <property type="entry name" value="MTase_SAV2177"/>
    <property type="match status" value="1"/>
</dbReference>
<name>A0ABW2BVQ9_9PSEU</name>
<dbReference type="Proteomes" id="UP001596337">
    <property type="component" value="Unassembled WGS sequence"/>
</dbReference>
<evidence type="ECO:0000313" key="3">
    <source>
        <dbReference type="Proteomes" id="UP001596337"/>
    </source>
</evidence>
<reference evidence="3" key="1">
    <citation type="journal article" date="2019" name="Int. J. Syst. Evol. Microbiol.">
        <title>The Global Catalogue of Microorganisms (GCM) 10K type strain sequencing project: providing services to taxonomists for standard genome sequencing and annotation.</title>
        <authorList>
            <consortium name="The Broad Institute Genomics Platform"/>
            <consortium name="The Broad Institute Genome Sequencing Center for Infectious Disease"/>
            <person name="Wu L."/>
            <person name="Ma J."/>
        </authorList>
    </citation>
    <scope>NUCLEOTIDE SEQUENCE [LARGE SCALE GENOMIC DNA]</scope>
    <source>
        <strain evidence="3">KCTC 32255</strain>
    </source>
</reference>
<protein>
    <submittedName>
        <fullName evidence="2">SAM-dependent methyltransferase</fullName>
        <ecNumber evidence="2">2.1.1.-</ecNumber>
    </submittedName>
</protein>
<dbReference type="EMBL" id="JBHSXX010000001">
    <property type="protein sequence ID" value="MFC6866660.1"/>
    <property type="molecule type" value="Genomic_DNA"/>
</dbReference>
<evidence type="ECO:0000256" key="1">
    <source>
        <dbReference type="SAM" id="MobiDB-lite"/>
    </source>
</evidence>
<dbReference type="SUPFAM" id="SSF53335">
    <property type="entry name" value="S-adenosyl-L-methionine-dependent methyltransferases"/>
    <property type="match status" value="1"/>
</dbReference>
<sequence length="275" mass="29558">MAAKRPSWAPEGVDMEVPSPARMYDALLGGSHNFDVDRKAASNAAELVPDLPKVALSNRAFLRRSVRHLVNMGIRQFLDIGSGIPTVGNAHEVAQRAASDSKVLYVDIDPVAVAHSEVILAGNERASAIEGDLRSPADLLADVRVRNFIDFDKPVGVLLVAVLHLLSDTDRPHEVVATLRDAMPEGSFVVISHLSSANRPDDAAQLGDQARNQSGVPIIFRTREEITSFFDGLTVIDPGVVELPLWRPESEADIDEEPGRSLGLAGVGRKDAPAS</sequence>
<dbReference type="RefSeq" id="WP_345396017.1">
    <property type="nucleotide sequence ID" value="NZ_BAABLA010000024.1"/>
</dbReference>
<keyword evidence="2" id="KW-0808">Transferase</keyword>
<organism evidence="2 3">
    <name type="scientific">Haloechinothrix salitolerans</name>
    <dbReference type="NCBI Taxonomy" id="926830"/>
    <lineage>
        <taxon>Bacteria</taxon>
        <taxon>Bacillati</taxon>
        <taxon>Actinomycetota</taxon>
        <taxon>Actinomycetes</taxon>
        <taxon>Pseudonocardiales</taxon>
        <taxon>Pseudonocardiaceae</taxon>
        <taxon>Haloechinothrix</taxon>
    </lineage>
</organism>
<dbReference type="InterPro" id="IPR029063">
    <property type="entry name" value="SAM-dependent_MTases_sf"/>
</dbReference>
<dbReference type="GO" id="GO:0032259">
    <property type="term" value="P:methylation"/>
    <property type="evidence" value="ECO:0007669"/>
    <property type="project" value="UniProtKB-KW"/>
</dbReference>
<comment type="caution">
    <text evidence="2">The sequence shown here is derived from an EMBL/GenBank/DDBJ whole genome shotgun (WGS) entry which is preliminary data.</text>
</comment>
<dbReference type="GO" id="GO:0008168">
    <property type="term" value="F:methyltransferase activity"/>
    <property type="evidence" value="ECO:0007669"/>
    <property type="project" value="UniProtKB-KW"/>
</dbReference>
<accession>A0ABW2BVQ9</accession>
<dbReference type="InterPro" id="IPR006764">
    <property type="entry name" value="SAM_dep_MeTrfase_SAV2177_type"/>
</dbReference>
<dbReference type="Pfam" id="PF04672">
    <property type="entry name" value="Methyltransf_19"/>
    <property type="match status" value="1"/>
</dbReference>
<keyword evidence="3" id="KW-1185">Reference proteome</keyword>
<keyword evidence="2" id="KW-0489">Methyltransferase</keyword>